<dbReference type="Proteomes" id="UP001501414">
    <property type="component" value="Unassembled WGS sequence"/>
</dbReference>
<accession>A0ABN1XMI3</accession>
<comment type="caution">
    <text evidence="2">The sequence shown here is derived from an EMBL/GenBank/DDBJ whole genome shotgun (WGS) entry which is preliminary data.</text>
</comment>
<dbReference type="Gene3D" id="3.20.20.140">
    <property type="entry name" value="Metal-dependent hydrolases"/>
    <property type="match status" value="1"/>
</dbReference>
<gene>
    <name evidence="2" type="ORF">GCM10009613_15500</name>
</gene>
<organism evidence="2 3">
    <name type="scientific">Pseudonocardia kongjuensis</name>
    <dbReference type="NCBI Taxonomy" id="102227"/>
    <lineage>
        <taxon>Bacteria</taxon>
        <taxon>Bacillati</taxon>
        <taxon>Actinomycetota</taxon>
        <taxon>Actinomycetes</taxon>
        <taxon>Pseudonocardiales</taxon>
        <taxon>Pseudonocardiaceae</taxon>
        <taxon>Pseudonocardia</taxon>
    </lineage>
</organism>
<reference evidence="2 3" key="1">
    <citation type="journal article" date="2019" name="Int. J. Syst. Evol. Microbiol.">
        <title>The Global Catalogue of Microorganisms (GCM) 10K type strain sequencing project: providing services to taxonomists for standard genome sequencing and annotation.</title>
        <authorList>
            <consortium name="The Broad Institute Genomics Platform"/>
            <consortium name="The Broad Institute Genome Sequencing Center for Infectious Disease"/>
            <person name="Wu L."/>
            <person name="Ma J."/>
        </authorList>
    </citation>
    <scope>NUCLEOTIDE SEQUENCE [LARGE SCALE GENOMIC DNA]</scope>
    <source>
        <strain evidence="2 3">JCM 11896</strain>
    </source>
</reference>
<dbReference type="EMBL" id="BAAAJK010000006">
    <property type="protein sequence ID" value="GAA1384540.1"/>
    <property type="molecule type" value="Genomic_DNA"/>
</dbReference>
<dbReference type="InterPro" id="IPR032466">
    <property type="entry name" value="Metal_Hydrolase"/>
</dbReference>
<sequence>MQQSPTPSPRSDGLVLTGGRVLGPDGWAGAVGVRGGVVTAIGDAEGVRAATGPDARVVDVSGRWVIPGLADGHCHFEDAAMDAHAVPLRDARTVADALDRIAAFAAGRPDGEWIRGQTWNPVLQLAQQRPPTRTELDAAAAGRPVLLHEGHGGTASSAALRRAGIDPAGHGGHLDRADADRVAAVVPPWTPAQRRAQIRDAMRLLNAHGITSVVAGAMTPADLAVVRALADDGGATVRVAAMVVPTGAALNPDVDRDRWRELLAGGPPGPTPWTSVRGVKLQIDGGMTLGTAHTRDDYPGRSGYRGSTVVDAARLRTLVRIAHDCGWPVGVHVVGDAAVDLALDVLGGGAPGRLPDVLIHASLMTRDQMLRARGSGVVVAAQAPFLWRNGRAIAGHLGEDALRRAVPFRDWLDVLGPDRVCAGTDHPINALDPFPNMYLMRTRRDVTGADVGAGQRITAAEALGLYTASVAAHTGRPDRGRITVGADADLTVVDRDPLDDDPAALLGTSVELTVVAGRMVHERTPAATA</sequence>
<dbReference type="SUPFAM" id="SSF51556">
    <property type="entry name" value="Metallo-dependent hydrolases"/>
    <property type="match status" value="1"/>
</dbReference>
<dbReference type="InterPro" id="IPR011059">
    <property type="entry name" value="Metal-dep_hydrolase_composite"/>
</dbReference>
<dbReference type="Gene3D" id="2.30.40.10">
    <property type="entry name" value="Urease, subunit C, domain 1"/>
    <property type="match status" value="1"/>
</dbReference>
<dbReference type="InterPro" id="IPR013108">
    <property type="entry name" value="Amidohydro_3"/>
</dbReference>
<feature type="domain" description="Amidohydrolase 3" evidence="1">
    <location>
        <begin position="56"/>
        <end position="521"/>
    </location>
</feature>
<protein>
    <submittedName>
        <fullName evidence="2">Amidohydrolase</fullName>
    </submittedName>
</protein>
<dbReference type="Pfam" id="PF07969">
    <property type="entry name" value="Amidohydro_3"/>
    <property type="match status" value="1"/>
</dbReference>
<dbReference type="RefSeq" id="WP_344019880.1">
    <property type="nucleotide sequence ID" value="NZ_BAAAJK010000006.1"/>
</dbReference>
<keyword evidence="3" id="KW-1185">Reference proteome</keyword>
<evidence type="ECO:0000259" key="1">
    <source>
        <dbReference type="Pfam" id="PF07969"/>
    </source>
</evidence>
<evidence type="ECO:0000313" key="2">
    <source>
        <dbReference type="EMBL" id="GAA1384540.1"/>
    </source>
</evidence>
<proteinExistence type="predicted"/>
<evidence type="ECO:0000313" key="3">
    <source>
        <dbReference type="Proteomes" id="UP001501414"/>
    </source>
</evidence>
<dbReference type="PANTHER" id="PTHR22642">
    <property type="entry name" value="IMIDAZOLONEPROPIONASE"/>
    <property type="match status" value="1"/>
</dbReference>
<dbReference type="SUPFAM" id="SSF51338">
    <property type="entry name" value="Composite domain of metallo-dependent hydrolases"/>
    <property type="match status" value="1"/>
</dbReference>
<name>A0ABN1XMI3_9PSEU</name>
<dbReference type="Gene3D" id="3.10.310.70">
    <property type="match status" value="1"/>
</dbReference>
<dbReference type="PANTHER" id="PTHR22642:SF2">
    <property type="entry name" value="PROTEIN LONG AFTER FAR-RED 3"/>
    <property type="match status" value="1"/>
</dbReference>